<dbReference type="SUPFAM" id="SSF48019">
    <property type="entry name" value="post-AAA+ oligomerization domain-like"/>
    <property type="match status" value="1"/>
</dbReference>
<dbReference type="GO" id="GO:0000731">
    <property type="term" value="P:DNA synthesis involved in DNA repair"/>
    <property type="evidence" value="ECO:0007669"/>
    <property type="project" value="TreeGrafter"/>
</dbReference>
<feature type="non-terminal residue" evidence="2">
    <location>
        <position position="88"/>
    </location>
</feature>
<dbReference type="GO" id="GO:0008047">
    <property type="term" value="F:enzyme activator activity"/>
    <property type="evidence" value="ECO:0007669"/>
    <property type="project" value="TreeGrafter"/>
</dbReference>
<comment type="caution">
    <text evidence="2">The sequence shown here is derived from an EMBL/GenBank/DDBJ whole genome shotgun (WGS) entry which is preliminary data.</text>
</comment>
<dbReference type="GO" id="GO:0005634">
    <property type="term" value="C:nucleus"/>
    <property type="evidence" value="ECO:0007669"/>
    <property type="project" value="TreeGrafter"/>
</dbReference>
<feature type="non-terminal residue" evidence="2">
    <location>
        <position position="1"/>
    </location>
</feature>
<feature type="domain" description="MgsA AAA+ ATPase C-terminal" evidence="1">
    <location>
        <begin position="2"/>
        <end position="63"/>
    </location>
</feature>
<dbReference type="GO" id="GO:0003677">
    <property type="term" value="F:DNA binding"/>
    <property type="evidence" value="ECO:0007669"/>
    <property type="project" value="InterPro"/>
</dbReference>
<dbReference type="GO" id="GO:0017116">
    <property type="term" value="F:single-stranded DNA helicase activity"/>
    <property type="evidence" value="ECO:0007669"/>
    <property type="project" value="TreeGrafter"/>
</dbReference>
<dbReference type="InterPro" id="IPR008921">
    <property type="entry name" value="DNA_pol3_clamp-load_cplx_C"/>
</dbReference>
<dbReference type="PANTHER" id="PTHR13779">
    <property type="entry name" value="WERNER HELICASE-INTERACTING PROTEIN 1 FAMILY MEMBER"/>
    <property type="match status" value="1"/>
</dbReference>
<reference evidence="2" key="1">
    <citation type="submission" date="2023-03" db="EMBL/GenBank/DDBJ databases">
        <title>Massive genome expansion in bonnet fungi (Mycena s.s.) driven by repeated elements and novel gene families across ecological guilds.</title>
        <authorList>
            <consortium name="Lawrence Berkeley National Laboratory"/>
            <person name="Harder C.B."/>
            <person name="Miyauchi S."/>
            <person name="Viragh M."/>
            <person name="Kuo A."/>
            <person name="Thoen E."/>
            <person name="Andreopoulos B."/>
            <person name="Lu D."/>
            <person name="Skrede I."/>
            <person name="Drula E."/>
            <person name="Henrissat B."/>
            <person name="Morin E."/>
            <person name="Kohler A."/>
            <person name="Barry K."/>
            <person name="LaButti K."/>
            <person name="Morin E."/>
            <person name="Salamov A."/>
            <person name="Lipzen A."/>
            <person name="Mereny Z."/>
            <person name="Hegedus B."/>
            <person name="Baldrian P."/>
            <person name="Stursova M."/>
            <person name="Weitz H."/>
            <person name="Taylor A."/>
            <person name="Grigoriev I.V."/>
            <person name="Nagy L.G."/>
            <person name="Martin F."/>
            <person name="Kauserud H."/>
        </authorList>
    </citation>
    <scope>NUCLEOTIDE SEQUENCE</scope>
    <source>
        <strain evidence="2">CBHHK182m</strain>
    </source>
</reference>
<dbReference type="Proteomes" id="UP001215598">
    <property type="component" value="Unassembled WGS sequence"/>
</dbReference>
<name>A0AAD7HU35_9AGAR</name>
<dbReference type="EMBL" id="JARKIB010000173">
    <property type="protein sequence ID" value="KAJ7728391.1"/>
    <property type="molecule type" value="Genomic_DNA"/>
</dbReference>
<accession>A0AAD7HU35</accession>
<evidence type="ECO:0000259" key="1">
    <source>
        <dbReference type="Pfam" id="PF12002"/>
    </source>
</evidence>
<organism evidence="2 3">
    <name type="scientific">Mycena metata</name>
    <dbReference type="NCBI Taxonomy" id="1033252"/>
    <lineage>
        <taxon>Eukaryota</taxon>
        <taxon>Fungi</taxon>
        <taxon>Dikarya</taxon>
        <taxon>Basidiomycota</taxon>
        <taxon>Agaricomycotina</taxon>
        <taxon>Agaricomycetes</taxon>
        <taxon>Agaricomycetidae</taxon>
        <taxon>Agaricales</taxon>
        <taxon>Marasmiineae</taxon>
        <taxon>Mycenaceae</taxon>
        <taxon>Mycena</taxon>
    </lineage>
</organism>
<dbReference type="PANTHER" id="PTHR13779:SF7">
    <property type="entry name" value="ATPASE WRNIP1"/>
    <property type="match status" value="1"/>
</dbReference>
<dbReference type="AlphaFoldDB" id="A0AAD7HU35"/>
<protein>
    <recommendedName>
        <fullName evidence="1">MgsA AAA+ ATPase C-terminal domain-containing protein</fullName>
    </recommendedName>
</protein>
<dbReference type="InterPro" id="IPR051314">
    <property type="entry name" value="AAA_ATPase_RarA/MGS1/WRNIP1"/>
</dbReference>
<evidence type="ECO:0000313" key="3">
    <source>
        <dbReference type="Proteomes" id="UP001215598"/>
    </source>
</evidence>
<evidence type="ECO:0000313" key="2">
    <source>
        <dbReference type="EMBL" id="KAJ7728391.1"/>
    </source>
</evidence>
<dbReference type="Gene3D" id="1.10.3710.10">
    <property type="entry name" value="DNA polymerase III clamp loader subunits, C-terminal domain"/>
    <property type="match status" value="1"/>
</dbReference>
<sequence>EAPKSTRAYEAYKRTEEAALADPSLPVPLEMRNAPTTLMKEVGYGKSYMYNPEFAHPVHNTYLYLSSGSIPGCDTFESGGDTWDEEAL</sequence>
<proteinExistence type="predicted"/>
<dbReference type="InterPro" id="IPR021886">
    <property type="entry name" value="MgsA_C"/>
</dbReference>
<dbReference type="GO" id="GO:0006261">
    <property type="term" value="P:DNA-templated DNA replication"/>
    <property type="evidence" value="ECO:0007669"/>
    <property type="project" value="TreeGrafter"/>
</dbReference>
<dbReference type="Pfam" id="PF12002">
    <property type="entry name" value="MgsA_C"/>
    <property type="match status" value="1"/>
</dbReference>
<keyword evidence="3" id="KW-1185">Reference proteome</keyword>
<gene>
    <name evidence="2" type="ORF">B0H16DRAFT_1258433</name>
</gene>